<keyword evidence="7" id="KW-1185">Reference proteome</keyword>
<keyword evidence="2 4" id="KW-0238">DNA-binding</keyword>
<evidence type="ECO:0000313" key="6">
    <source>
        <dbReference type="EMBL" id="ASA21438.1"/>
    </source>
</evidence>
<accession>A0A2Z2KR59</accession>
<feature type="DNA-binding region" description="H-T-H motif" evidence="4">
    <location>
        <begin position="29"/>
        <end position="48"/>
    </location>
</feature>
<dbReference type="PRINTS" id="PR00455">
    <property type="entry name" value="HTHTETR"/>
</dbReference>
<dbReference type="Gene3D" id="1.10.357.10">
    <property type="entry name" value="Tetracycline Repressor, domain 2"/>
    <property type="match status" value="1"/>
</dbReference>
<sequence>MTEKSALKKRLILEAAHQVFIRKGFTAATMTDIVEQCGISRGGLYRYYSSTEELFRALMSENTDTMRAAFEDMMGAGMTFRDIMELFIQEQKVELLEIHHSLMTAAYEFFLSHKSAGDRELLRGQYEQNTTLLAGLISYGNQRGELEVDSAPAAASRIVVFIEGLRVLSLSVELTEAFITEQLGFIQNQLYGRNNA</sequence>
<protein>
    <recommendedName>
        <fullName evidence="5">HTH tetR-type domain-containing protein</fullName>
    </recommendedName>
</protein>
<dbReference type="RefSeq" id="WP_087915448.1">
    <property type="nucleotide sequence ID" value="NZ_CP021780.1"/>
</dbReference>
<dbReference type="OrthoDB" id="9814703at2"/>
<dbReference type="GO" id="GO:0003677">
    <property type="term" value="F:DNA binding"/>
    <property type="evidence" value="ECO:0007669"/>
    <property type="project" value="UniProtKB-UniRule"/>
</dbReference>
<evidence type="ECO:0000256" key="3">
    <source>
        <dbReference type="ARBA" id="ARBA00023163"/>
    </source>
</evidence>
<dbReference type="InterPro" id="IPR036271">
    <property type="entry name" value="Tet_transcr_reg_TetR-rel_C_sf"/>
</dbReference>
<keyword evidence="3" id="KW-0804">Transcription</keyword>
<dbReference type="InterPro" id="IPR009057">
    <property type="entry name" value="Homeodomain-like_sf"/>
</dbReference>
<evidence type="ECO:0000259" key="5">
    <source>
        <dbReference type="PROSITE" id="PS50977"/>
    </source>
</evidence>
<dbReference type="Proteomes" id="UP000249890">
    <property type="component" value="Chromosome"/>
</dbReference>
<dbReference type="PANTHER" id="PTHR47506:SF1">
    <property type="entry name" value="HTH-TYPE TRANSCRIPTIONAL REGULATOR YJDC"/>
    <property type="match status" value="1"/>
</dbReference>
<dbReference type="AlphaFoldDB" id="A0A2Z2KR59"/>
<dbReference type="Gene3D" id="1.10.10.60">
    <property type="entry name" value="Homeodomain-like"/>
    <property type="match status" value="1"/>
</dbReference>
<evidence type="ECO:0000256" key="4">
    <source>
        <dbReference type="PROSITE-ProRule" id="PRU00335"/>
    </source>
</evidence>
<dbReference type="PROSITE" id="PS50977">
    <property type="entry name" value="HTH_TETR_2"/>
    <property type="match status" value="1"/>
</dbReference>
<dbReference type="Pfam" id="PF00440">
    <property type="entry name" value="TetR_N"/>
    <property type="match status" value="1"/>
</dbReference>
<dbReference type="InterPro" id="IPR001647">
    <property type="entry name" value="HTH_TetR"/>
</dbReference>
<evidence type="ECO:0000313" key="7">
    <source>
        <dbReference type="Proteomes" id="UP000249890"/>
    </source>
</evidence>
<dbReference type="KEGG" id="pdh:B9T62_12010"/>
<dbReference type="Pfam" id="PF17922">
    <property type="entry name" value="TetR_C_17"/>
    <property type="match status" value="1"/>
</dbReference>
<dbReference type="SUPFAM" id="SSF46689">
    <property type="entry name" value="Homeodomain-like"/>
    <property type="match status" value="1"/>
</dbReference>
<dbReference type="EMBL" id="CP021780">
    <property type="protein sequence ID" value="ASA21438.1"/>
    <property type="molecule type" value="Genomic_DNA"/>
</dbReference>
<gene>
    <name evidence="6" type="ORF">B9T62_12010</name>
</gene>
<evidence type="ECO:0000256" key="2">
    <source>
        <dbReference type="ARBA" id="ARBA00023125"/>
    </source>
</evidence>
<feature type="domain" description="HTH tetR-type" evidence="5">
    <location>
        <begin position="6"/>
        <end position="66"/>
    </location>
</feature>
<proteinExistence type="predicted"/>
<evidence type="ECO:0000256" key="1">
    <source>
        <dbReference type="ARBA" id="ARBA00023015"/>
    </source>
</evidence>
<dbReference type="PANTHER" id="PTHR47506">
    <property type="entry name" value="TRANSCRIPTIONAL REGULATORY PROTEIN"/>
    <property type="match status" value="1"/>
</dbReference>
<dbReference type="InterPro" id="IPR041612">
    <property type="entry name" value="YfiR_C"/>
</dbReference>
<keyword evidence="1" id="KW-0805">Transcription regulation</keyword>
<organism evidence="6 7">
    <name type="scientific">Paenibacillus donghaensis</name>
    <dbReference type="NCBI Taxonomy" id="414771"/>
    <lineage>
        <taxon>Bacteria</taxon>
        <taxon>Bacillati</taxon>
        <taxon>Bacillota</taxon>
        <taxon>Bacilli</taxon>
        <taxon>Bacillales</taxon>
        <taxon>Paenibacillaceae</taxon>
        <taxon>Paenibacillus</taxon>
    </lineage>
</organism>
<name>A0A2Z2KR59_9BACL</name>
<reference evidence="6 7" key="1">
    <citation type="submission" date="2017-06" db="EMBL/GenBank/DDBJ databases">
        <title>Complete genome sequence of Paenibacillus donghaensis KCTC 13049T isolated from East Sea sediment, South Korea.</title>
        <authorList>
            <person name="Jung B.K."/>
            <person name="Hong S.-J."/>
            <person name="Shin J.-H."/>
        </authorList>
    </citation>
    <scope>NUCLEOTIDE SEQUENCE [LARGE SCALE GENOMIC DNA]</scope>
    <source>
        <strain evidence="6 7">KCTC 13049</strain>
    </source>
</reference>
<dbReference type="SUPFAM" id="SSF48498">
    <property type="entry name" value="Tetracyclin repressor-like, C-terminal domain"/>
    <property type="match status" value="1"/>
</dbReference>